<protein>
    <submittedName>
        <fullName evidence="3">OTU protein</fullName>
        <ecNumber evidence="3">3.4.19.12</ecNumber>
    </submittedName>
</protein>
<feature type="compositionally biased region" description="Basic residues" evidence="1">
    <location>
        <begin position="116"/>
        <end position="126"/>
    </location>
</feature>
<feature type="region of interest" description="Disordered" evidence="1">
    <location>
        <begin position="63"/>
        <end position="145"/>
    </location>
</feature>
<sequence length="295" mass="33218">MEELQARHRKEQKELQGKITSKKKNATKKTRKGVNDECERLEQEMKERQQAEVKALALTHLEDETSKLDLNGDEDNVDPVDQTKTDTAGAIKESMGAPNDKQENGDTTISESKPTKQNRQKARLARRAAEQQAQMEAAAEEAANMPDQRQLEMAAMKKQMESRGLTETMIRPDGHCLYSACAHTMSTDKAQDYKAVRLAAADFMTSHPDDFAPFMEEPIQTYTHKIKDTAEWGGHLELQAIAKAFNANVNVLRASGHVDRLEPEEKSEKEIWLAYYKHSFGLGEHYNALKKTSAG</sequence>
<dbReference type="InterPro" id="IPR038765">
    <property type="entry name" value="Papain-like_cys_pep_sf"/>
</dbReference>
<dbReference type="Gene3D" id="3.90.70.80">
    <property type="match status" value="1"/>
</dbReference>
<evidence type="ECO:0000256" key="1">
    <source>
        <dbReference type="SAM" id="MobiDB-lite"/>
    </source>
</evidence>
<dbReference type="PROSITE" id="PS50802">
    <property type="entry name" value="OTU"/>
    <property type="match status" value="1"/>
</dbReference>
<dbReference type="EC" id="3.4.19.12" evidence="3"/>
<organism evidence="3 4">
    <name type="scientific">Knufia fluminis</name>
    <dbReference type="NCBI Taxonomy" id="191047"/>
    <lineage>
        <taxon>Eukaryota</taxon>
        <taxon>Fungi</taxon>
        <taxon>Dikarya</taxon>
        <taxon>Ascomycota</taxon>
        <taxon>Pezizomycotina</taxon>
        <taxon>Eurotiomycetes</taxon>
        <taxon>Chaetothyriomycetidae</taxon>
        <taxon>Chaetothyriales</taxon>
        <taxon>Trichomeriaceae</taxon>
        <taxon>Knufia</taxon>
    </lineage>
</organism>
<name>A0AAN8IS19_9EURO</name>
<dbReference type="PANTHER" id="PTHR12419">
    <property type="entry name" value="OTU DOMAIN CONTAINING PROTEIN"/>
    <property type="match status" value="1"/>
</dbReference>
<dbReference type="CDD" id="cd22762">
    <property type="entry name" value="OTU_fungi_OTU2-like"/>
    <property type="match status" value="1"/>
</dbReference>
<keyword evidence="3" id="KW-0378">Hydrolase</keyword>
<reference evidence="3 4" key="1">
    <citation type="submission" date="2022-12" db="EMBL/GenBank/DDBJ databases">
        <title>Genomic features and morphological characterization of a novel Knufia sp. strain isolated from spacecraft assembly facility.</title>
        <authorList>
            <person name="Teixeira M."/>
            <person name="Chander A.M."/>
            <person name="Stajich J.E."/>
            <person name="Venkateswaran K."/>
        </authorList>
    </citation>
    <scope>NUCLEOTIDE SEQUENCE [LARGE SCALE GENOMIC DNA]</scope>
    <source>
        <strain evidence="3 4">FJI-L2-BK-P2</strain>
    </source>
</reference>
<feature type="region of interest" description="Disordered" evidence="1">
    <location>
        <begin position="1"/>
        <end position="36"/>
    </location>
</feature>
<dbReference type="AlphaFoldDB" id="A0AAN8IS19"/>
<evidence type="ECO:0000259" key="2">
    <source>
        <dbReference type="PROSITE" id="PS50802"/>
    </source>
</evidence>
<keyword evidence="4" id="KW-1185">Reference proteome</keyword>
<comment type="caution">
    <text evidence="3">The sequence shown here is derived from an EMBL/GenBank/DDBJ whole genome shotgun (WGS) entry which is preliminary data.</text>
</comment>
<gene>
    <name evidence="3" type="primary">OTU2</name>
    <name evidence="3" type="ORF">OHC33_000901</name>
</gene>
<dbReference type="InterPro" id="IPR049771">
    <property type="entry name" value="OTU2-like_OTU"/>
</dbReference>
<accession>A0AAN8IS19</accession>
<dbReference type="EMBL" id="JAKLMC020000002">
    <property type="protein sequence ID" value="KAK5957712.1"/>
    <property type="molecule type" value="Genomic_DNA"/>
</dbReference>
<dbReference type="InterPro" id="IPR003323">
    <property type="entry name" value="OTU_dom"/>
</dbReference>
<dbReference type="InterPro" id="IPR050704">
    <property type="entry name" value="Peptidase_C85-like"/>
</dbReference>
<feature type="compositionally biased region" description="Basic residues" evidence="1">
    <location>
        <begin position="20"/>
        <end position="32"/>
    </location>
</feature>
<dbReference type="PANTHER" id="PTHR12419:SF10">
    <property type="entry name" value="DEUBIQUITINASE OTUD6B"/>
    <property type="match status" value="1"/>
</dbReference>
<dbReference type="Pfam" id="PF02338">
    <property type="entry name" value="OTU"/>
    <property type="match status" value="1"/>
</dbReference>
<feature type="domain" description="OTU" evidence="2">
    <location>
        <begin position="165"/>
        <end position="292"/>
    </location>
</feature>
<evidence type="ECO:0000313" key="4">
    <source>
        <dbReference type="Proteomes" id="UP001316803"/>
    </source>
</evidence>
<evidence type="ECO:0000313" key="3">
    <source>
        <dbReference type="EMBL" id="KAK5957712.1"/>
    </source>
</evidence>
<feature type="compositionally biased region" description="Polar residues" evidence="1">
    <location>
        <begin position="105"/>
        <end position="115"/>
    </location>
</feature>
<dbReference type="Proteomes" id="UP001316803">
    <property type="component" value="Unassembled WGS sequence"/>
</dbReference>
<dbReference type="SUPFAM" id="SSF54001">
    <property type="entry name" value="Cysteine proteinases"/>
    <property type="match status" value="1"/>
</dbReference>
<dbReference type="GO" id="GO:0004843">
    <property type="term" value="F:cysteine-type deubiquitinase activity"/>
    <property type="evidence" value="ECO:0007669"/>
    <property type="project" value="UniProtKB-EC"/>
</dbReference>
<feature type="compositionally biased region" description="Basic and acidic residues" evidence="1">
    <location>
        <begin position="1"/>
        <end position="16"/>
    </location>
</feature>
<dbReference type="GO" id="GO:0016579">
    <property type="term" value="P:protein deubiquitination"/>
    <property type="evidence" value="ECO:0007669"/>
    <property type="project" value="TreeGrafter"/>
</dbReference>
<proteinExistence type="predicted"/>
<feature type="compositionally biased region" description="Low complexity" evidence="1">
    <location>
        <begin position="130"/>
        <end position="143"/>
    </location>
</feature>